<comment type="caution">
    <text evidence="3">The sequence shown here is derived from an EMBL/GenBank/DDBJ whole genome shotgun (WGS) entry which is preliminary data.</text>
</comment>
<proteinExistence type="predicted"/>
<keyword evidence="4" id="KW-1185">Reference proteome</keyword>
<feature type="region of interest" description="Disordered" evidence="1">
    <location>
        <begin position="1"/>
        <end position="21"/>
    </location>
</feature>
<organism evidence="3 4">
    <name type="scientific">Amycolatopsis thailandensis</name>
    <dbReference type="NCBI Taxonomy" id="589330"/>
    <lineage>
        <taxon>Bacteria</taxon>
        <taxon>Bacillati</taxon>
        <taxon>Actinomycetota</taxon>
        <taxon>Actinomycetes</taxon>
        <taxon>Pseudonocardiales</taxon>
        <taxon>Pseudonocardiaceae</taxon>
        <taxon>Amycolatopsis</taxon>
    </lineage>
</organism>
<keyword evidence="2" id="KW-0812">Transmembrane</keyword>
<accession>A0A229SI72</accession>
<protein>
    <submittedName>
        <fullName evidence="3">Uncharacterized protein</fullName>
    </submittedName>
</protein>
<dbReference type="EMBL" id="NMQT01000011">
    <property type="protein sequence ID" value="OXM58469.1"/>
    <property type="molecule type" value="Genomic_DNA"/>
</dbReference>
<name>A0A229SI72_9PSEU</name>
<feature type="transmembrane region" description="Helical" evidence="2">
    <location>
        <begin position="39"/>
        <end position="61"/>
    </location>
</feature>
<reference evidence="3 4" key="1">
    <citation type="submission" date="2017-07" db="EMBL/GenBank/DDBJ databases">
        <title>Amycolatopsis thailandensis Genome sequencing and assembly.</title>
        <authorList>
            <person name="Kaur N."/>
            <person name="Mayilraj S."/>
        </authorList>
    </citation>
    <scope>NUCLEOTIDE SEQUENCE [LARGE SCALE GENOMIC DNA]</scope>
    <source>
        <strain evidence="3 4">JCM 16380</strain>
    </source>
</reference>
<gene>
    <name evidence="3" type="ORF">CFP71_02695</name>
</gene>
<evidence type="ECO:0000256" key="2">
    <source>
        <dbReference type="SAM" id="Phobius"/>
    </source>
</evidence>
<evidence type="ECO:0000313" key="4">
    <source>
        <dbReference type="Proteomes" id="UP000215223"/>
    </source>
</evidence>
<dbReference type="Proteomes" id="UP000215223">
    <property type="component" value="Unassembled WGS sequence"/>
</dbReference>
<sequence>MCEKRLSGEDTTMSDLTNVRAGMTETAGRPGQIAAMRRMLLAFGVGGALGCLTWMAIWLAMQL</sequence>
<evidence type="ECO:0000256" key="1">
    <source>
        <dbReference type="SAM" id="MobiDB-lite"/>
    </source>
</evidence>
<evidence type="ECO:0000313" key="3">
    <source>
        <dbReference type="EMBL" id="OXM58469.1"/>
    </source>
</evidence>
<dbReference type="AlphaFoldDB" id="A0A229SI72"/>
<keyword evidence="2" id="KW-0472">Membrane</keyword>
<keyword evidence="2" id="KW-1133">Transmembrane helix</keyword>